<protein>
    <recommendedName>
        <fullName evidence="3">VOC domain-containing protein</fullName>
    </recommendedName>
</protein>
<dbReference type="EMBL" id="JADQDM010000004">
    <property type="protein sequence ID" value="MBF9221707.1"/>
    <property type="molecule type" value="Genomic_DNA"/>
</dbReference>
<evidence type="ECO:0008006" key="3">
    <source>
        <dbReference type="Google" id="ProtNLM"/>
    </source>
</evidence>
<sequence>MNPDYHLTAFWAIDEPAEALAFYHGHQRVLQRHGLEAVGSGGPDWLGDPNVLVVLARDAEGNPAGGIRLHRSRPGRPLPLVAALAAAHPDILPVLAPALLLGAAESCGLWVAAWHGRRGLPQLLVRYSVALAPGWRPACTAWPPRTPWPCPGPWASSRFATLASRAVWRTLRQSTNPR</sequence>
<name>A0ABS0I455_9BACT</name>
<evidence type="ECO:0000313" key="2">
    <source>
        <dbReference type="Proteomes" id="UP000618931"/>
    </source>
</evidence>
<comment type="caution">
    <text evidence="1">The sequence shown here is derived from an EMBL/GenBank/DDBJ whole genome shotgun (WGS) entry which is preliminary data.</text>
</comment>
<proteinExistence type="predicted"/>
<keyword evidence="2" id="KW-1185">Reference proteome</keyword>
<organism evidence="1 2">
    <name type="scientific">Hymenobacter ruricola</name>
    <dbReference type="NCBI Taxonomy" id="2791023"/>
    <lineage>
        <taxon>Bacteria</taxon>
        <taxon>Pseudomonadati</taxon>
        <taxon>Bacteroidota</taxon>
        <taxon>Cytophagia</taxon>
        <taxon>Cytophagales</taxon>
        <taxon>Hymenobacteraceae</taxon>
        <taxon>Hymenobacter</taxon>
    </lineage>
</organism>
<reference evidence="1 2" key="1">
    <citation type="submission" date="2020-11" db="EMBL/GenBank/DDBJ databases">
        <authorList>
            <person name="Kim M.K."/>
        </authorList>
    </citation>
    <scope>NUCLEOTIDE SEQUENCE [LARGE SCALE GENOMIC DNA]</scope>
    <source>
        <strain evidence="1 2">BT662</strain>
    </source>
</reference>
<evidence type="ECO:0000313" key="1">
    <source>
        <dbReference type="EMBL" id="MBF9221707.1"/>
    </source>
</evidence>
<gene>
    <name evidence="1" type="ORF">I2H31_11385</name>
</gene>
<accession>A0ABS0I455</accession>
<dbReference type="Proteomes" id="UP000618931">
    <property type="component" value="Unassembled WGS sequence"/>
</dbReference>
<dbReference type="RefSeq" id="WP_196293152.1">
    <property type="nucleotide sequence ID" value="NZ_JADQDM010000004.1"/>
</dbReference>